<dbReference type="AlphaFoldDB" id="A0AAX1QY02"/>
<comment type="caution">
    <text evidence="2">The sequence shown here is derived from an EMBL/GenBank/DDBJ whole genome shotgun (WGS) entry which is preliminary data.</text>
</comment>
<evidence type="ECO:0000313" key="2">
    <source>
        <dbReference type="EMBL" id="RCJ01069.1"/>
    </source>
</evidence>
<organism evidence="2 3">
    <name type="scientific">Ureaplasma urealyticum</name>
    <name type="common">Ureaplasma urealyticum biotype 2</name>
    <dbReference type="NCBI Taxonomy" id="2130"/>
    <lineage>
        <taxon>Bacteria</taxon>
        <taxon>Bacillati</taxon>
        <taxon>Mycoplasmatota</taxon>
        <taxon>Mycoplasmoidales</taxon>
        <taxon>Mycoplasmoidaceae</taxon>
        <taxon>Ureaplasma</taxon>
    </lineage>
</organism>
<dbReference type="Proteomes" id="UP000253077">
    <property type="component" value="Unassembled WGS sequence"/>
</dbReference>
<dbReference type="InterPro" id="IPR025948">
    <property type="entry name" value="HTH-like_dom"/>
</dbReference>
<protein>
    <submittedName>
        <fullName evidence="2">Transposase</fullName>
    </submittedName>
</protein>
<evidence type="ECO:0000259" key="1">
    <source>
        <dbReference type="Pfam" id="PF13276"/>
    </source>
</evidence>
<dbReference type="RefSeq" id="WP_004027210.1">
    <property type="nucleotide sequence ID" value="NZ_CP062067.1"/>
</dbReference>
<sequence>MSKIIDNIDTKALRIDHYEEWEQNHIIKVINAYRHHESKKEKFKMIHELIKNHQMHLTKLIPLFDVSISGYYKWLEDLKIDQVCPIKKRNMDLIEKICKSHKHYVGCRKIQKILETQYNVKLNYKTINLYMNKMDLCKPCHHDYDAHHHEHCENEE</sequence>
<dbReference type="EMBL" id="QOKT01000007">
    <property type="protein sequence ID" value="RCJ01069.1"/>
    <property type="molecule type" value="Genomic_DNA"/>
</dbReference>
<dbReference type="Pfam" id="PF13276">
    <property type="entry name" value="HTH_21"/>
    <property type="match status" value="1"/>
</dbReference>
<gene>
    <name evidence="2" type="ORF">DSQ42_02230</name>
</gene>
<feature type="domain" description="HTH-like" evidence="1">
    <location>
        <begin position="87"/>
        <end position="142"/>
    </location>
</feature>
<proteinExistence type="predicted"/>
<reference evidence="2 3" key="1">
    <citation type="submission" date="2018-07" db="EMBL/GenBank/DDBJ databases">
        <title>Ureaplasma urealyticum 1000 the multidrug-resistant clinical isolate obtained from scrapings of the urogenital tract of a woman with inflammatory diseases of the reproductive organs.</title>
        <authorList>
            <person name="Kolesnikova E.A."/>
            <person name="Alekseeva A.E."/>
            <person name="Brusnigina N.F."/>
            <person name="Makhova M.A."/>
        </authorList>
    </citation>
    <scope>NUCLEOTIDE SEQUENCE [LARGE SCALE GENOMIC DNA]</scope>
    <source>
        <strain evidence="2 3">1000</strain>
    </source>
</reference>
<accession>A0AAX1QY02</accession>
<name>A0AAX1QY02_UREUR</name>
<evidence type="ECO:0000313" key="3">
    <source>
        <dbReference type="Proteomes" id="UP000253077"/>
    </source>
</evidence>